<organism evidence="2 3">
    <name type="scientific">Candidatus Zymogenus saltonus</name>
    <dbReference type="NCBI Taxonomy" id="2844893"/>
    <lineage>
        <taxon>Bacteria</taxon>
        <taxon>Deltaproteobacteria</taxon>
        <taxon>Candidatus Zymogenia</taxon>
        <taxon>Candidatus Zymogeniales</taxon>
        <taxon>Candidatus Zymogenaceae</taxon>
        <taxon>Candidatus Zymogenus</taxon>
    </lineage>
</organism>
<dbReference type="EMBL" id="JAFGIX010000019">
    <property type="protein sequence ID" value="MBN1572319.1"/>
    <property type="molecule type" value="Genomic_DNA"/>
</dbReference>
<feature type="transmembrane region" description="Helical" evidence="1">
    <location>
        <begin position="48"/>
        <end position="68"/>
    </location>
</feature>
<dbReference type="AlphaFoldDB" id="A0A9D8KCS3"/>
<feature type="transmembrane region" description="Helical" evidence="1">
    <location>
        <begin position="6"/>
        <end position="27"/>
    </location>
</feature>
<name>A0A9D8KCS3_9DELT</name>
<evidence type="ECO:0000313" key="2">
    <source>
        <dbReference type="EMBL" id="MBN1572319.1"/>
    </source>
</evidence>
<dbReference type="Proteomes" id="UP000809273">
    <property type="component" value="Unassembled WGS sequence"/>
</dbReference>
<protein>
    <submittedName>
        <fullName evidence="2">Uncharacterized protein</fullName>
    </submittedName>
</protein>
<sequence length="124" mass="13704">MNTVLTYYVLGLVAATAVGVILTLLLLRNIEEVLSFTSIPVNPKRLSTLIKLFAIAAVLVGGISRKFYGCNYKYESLVGNPTALNFKVMGQIEGALYYLMIYLIIVFALYLTAYILKRVGSKNV</sequence>
<keyword evidence="1" id="KW-1133">Transmembrane helix</keyword>
<keyword evidence="1" id="KW-0472">Membrane</keyword>
<accession>A0A9D8KCS3</accession>
<comment type="caution">
    <text evidence="2">The sequence shown here is derived from an EMBL/GenBank/DDBJ whole genome shotgun (WGS) entry which is preliminary data.</text>
</comment>
<evidence type="ECO:0000313" key="3">
    <source>
        <dbReference type="Proteomes" id="UP000809273"/>
    </source>
</evidence>
<gene>
    <name evidence="2" type="ORF">JW984_03890</name>
</gene>
<proteinExistence type="predicted"/>
<keyword evidence="1" id="KW-0812">Transmembrane</keyword>
<reference evidence="2" key="1">
    <citation type="journal article" date="2021" name="Environ. Microbiol.">
        <title>Genomic characterization of three novel Desulfobacterota classes expand the metabolic and phylogenetic diversity of the phylum.</title>
        <authorList>
            <person name="Murphy C.L."/>
            <person name="Biggerstaff J."/>
            <person name="Eichhorn A."/>
            <person name="Ewing E."/>
            <person name="Shahan R."/>
            <person name="Soriano D."/>
            <person name="Stewart S."/>
            <person name="VanMol K."/>
            <person name="Walker R."/>
            <person name="Walters P."/>
            <person name="Elshahed M.S."/>
            <person name="Youssef N.H."/>
        </authorList>
    </citation>
    <scope>NUCLEOTIDE SEQUENCE</scope>
    <source>
        <strain evidence="2">Zod_Metabat.24</strain>
    </source>
</reference>
<feature type="transmembrane region" description="Helical" evidence="1">
    <location>
        <begin position="95"/>
        <end position="116"/>
    </location>
</feature>
<reference evidence="2" key="2">
    <citation type="submission" date="2021-01" db="EMBL/GenBank/DDBJ databases">
        <authorList>
            <person name="Hahn C.R."/>
            <person name="Youssef N.H."/>
            <person name="Elshahed M."/>
        </authorList>
    </citation>
    <scope>NUCLEOTIDE SEQUENCE</scope>
    <source>
        <strain evidence="2">Zod_Metabat.24</strain>
    </source>
</reference>
<evidence type="ECO:0000256" key="1">
    <source>
        <dbReference type="SAM" id="Phobius"/>
    </source>
</evidence>